<dbReference type="EMBL" id="PJOS01000078">
    <property type="protein sequence ID" value="PKT69327.1"/>
    <property type="molecule type" value="Genomic_DNA"/>
</dbReference>
<evidence type="ECO:0000256" key="1">
    <source>
        <dbReference type="SAM" id="MobiDB-lite"/>
    </source>
</evidence>
<feature type="transmembrane region" description="Helical" evidence="2">
    <location>
        <begin position="203"/>
        <end position="231"/>
    </location>
</feature>
<dbReference type="GO" id="GO:0016717">
    <property type="term" value="F:oxidoreductase activity, acting on paired donors, with oxidation of a pair of donors resulting in the reduction of molecular oxygen to two molecules of water"/>
    <property type="evidence" value="ECO:0007669"/>
    <property type="project" value="TreeGrafter"/>
</dbReference>
<proteinExistence type="predicted"/>
<reference evidence="4 5" key="1">
    <citation type="submission" date="2017-12" db="EMBL/GenBank/DDBJ databases">
        <title>Streptomyces populusis sp. nov., a novel endophytic actinobacterium isolated from stems of Populus adenopoda Maxim.</title>
        <authorList>
            <person name="Wang Z."/>
        </authorList>
    </citation>
    <scope>NUCLEOTIDE SEQUENCE [LARGE SCALE GENOMIC DNA]</scope>
    <source>
        <strain evidence="4 5">A249</strain>
    </source>
</reference>
<gene>
    <name evidence="4" type="ORF">CW362_30210</name>
</gene>
<feature type="region of interest" description="Disordered" evidence="1">
    <location>
        <begin position="342"/>
        <end position="362"/>
    </location>
</feature>
<dbReference type="InterPro" id="IPR012171">
    <property type="entry name" value="Fatty_acid_desaturase"/>
</dbReference>
<sequence length="362" mass="41444">MSTQWAVHKGRYKPYRFDKEIQEHIRELNRLDNWHGIMAFASDAFWITAAIWLSLGVSYWFYPVTLIVVGSRMRALATLLHESAHGTLARNRVLNLVLGTALSAYPIFQTHYAYKKTHVATHHPKLGRPDVDPDLVFFIEQGVYEEGLSERQRWMKLVVLPALGARTLAVVKYLLMNRLGGAKDTDEAEVRPDHRVKARRDRIAFVVFWAAALGLLGLNGLLGAFALFWIVPFLTTFQIISWYIELAEHTPLVRDHDVNLYMTRNRKSRGLERFLTAMHRENFHLDHHLDVRTPYWNMRKVHELRLRDAEYASWDARAGGLFTKGPQGQDSAIRQVVRGLGERGHRPVTGSAAPAPALEPVV</sequence>
<comment type="caution">
    <text evidence="4">The sequence shown here is derived from an EMBL/GenBank/DDBJ whole genome shotgun (WGS) entry which is preliminary data.</text>
</comment>
<dbReference type="Pfam" id="PF00487">
    <property type="entry name" value="FA_desaturase"/>
    <property type="match status" value="1"/>
</dbReference>
<dbReference type="RefSeq" id="WP_103552791.1">
    <property type="nucleotide sequence ID" value="NZ_JBHJSK010000044.1"/>
</dbReference>
<dbReference type="GO" id="GO:0008610">
    <property type="term" value="P:lipid biosynthetic process"/>
    <property type="evidence" value="ECO:0007669"/>
    <property type="project" value="UniProtKB-ARBA"/>
</dbReference>
<accession>A0A2I0SHB5</accession>
<organism evidence="4 5">
    <name type="scientific">Streptomyces populi</name>
    <dbReference type="NCBI Taxonomy" id="2058924"/>
    <lineage>
        <taxon>Bacteria</taxon>
        <taxon>Bacillati</taxon>
        <taxon>Actinomycetota</taxon>
        <taxon>Actinomycetes</taxon>
        <taxon>Kitasatosporales</taxon>
        <taxon>Streptomycetaceae</taxon>
        <taxon>Streptomyces</taxon>
    </lineage>
</organism>
<dbReference type="AlphaFoldDB" id="A0A2I0SHB5"/>
<evidence type="ECO:0000259" key="3">
    <source>
        <dbReference type="Pfam" id="PF00487"/>
    </source>
</evidence>
<evidence type="ECO:0000256" key="2">
    <source>
        <dbReference type="SAM" id="Phobius"/>
    </source>
</evidence>
<evidence type="ECO:0000313" key="5">
    <source>
        <dbReference type="Proteomes" id="UP000236178"/>
    </source>
</evidence>
<dbReference type="OrthoDB" id="9800167at2"/>
<keyword evidence="2" id="KW-0812">Transmembrane</keyword>
<dbReference type="Proteomes" id="UP000236178">
    <property type="component" value="Unassembled WGS sequence"/>
</dbReference>
<name>A0A2I0SHB5_9ACTN</name>
<evidence type="ECO:0000313" key="4">
    <source>
        <dbReference type="EMBL" id="PKT69327.1"/>
    </source>
</evidence>
<feature type="transmembrane region" description="Helical" evidence="2">
    <location>
        <begin position="59"/>
        <end position="81"/>
    </location>
</feature>
<dbReference type="PANTHER" id="PTHR19353:SF19">
    <property type="entry name" value="DELTA(5) FATTY ACID DESATURASE C-RELATED"/>
    <property type="match status" value="1"/>
</dbReference>
<protein>
    <submittedName>
        <fullName evidence="4">Dihydrorhizobitoxine desaturase</fullName>
    </submittedName>
</protein>
<dbReference type="GO" id="GO:0016020">
    <property type="term" value="C:membrane"/>
    <property type="evidence" value="ECO:0007669"/>
    <property type="project" value="TreeGrafter"/>
</dbReference>
<keyword evidence="2" id="KW-1133">Transmembrane helix</keyword>
<dbReference type="CDD" id="cd03510">
    <property type="entry name" value="Rhizobitoxine-FADS-like"/>
    <property type="match status" value="1"/>
</dbReference>
<dbReference type="InterPro" id="IPR005804">
    <property type="entry name" value="FA_desaturase_dom"/>
</dbReference>
<feature type="domain" description="Fatty acid desaturase" evidence="3">
    <location>
        <begin position="60"/>
        <end position="308"/>
    </location>
</feature>
<keyword evidence="2" id="KW-0472">Membrane</keyword>
<dbReference type="PANTHER" id="PTHR19353">
    <property type="entry name" value="FATTY ACID DESATURASE 2"/>
    <property type="match status" value="1"/>
</dbReference>
<keyword evidence="5" id="KW-1185">Reference proteome</keyword>